<accession>N2A504</accession>
<proteinExistence type="predicted"/>
<protein>
    <recommendedName>
        <fullName evidence="4">Transporter</fullName>
    </recommendedName>
</protein>
<evidence type="ECO:0000313" key="3">
    <source>
        <dbReference type="Proteomes" id="UP000012589"/>
    </source>
</evidence>
<organism evidence="2 3">
    <name type="scientific">Eubacterium plexicaudatum ASF492</name>
    <dbReference type="NCBI Taxonomy" id="1235802"/>
    <lineage>
        <taxon>Bacteria</taxon>
        <taxon>Bacillati</taxon>
        <taxon>Bacillota</taxon>
        <taxon>Clostridia</taxon>
        <taxon>Eubacteriales</taxon>
        <taxon>Eubacteriaceae</taxon>
        <taxon>Eubacterium</taxon>
    </lineage>
</organism>
<feature type="transmembrane region" description="Helical" evidence="1">
    <location>
        <begin position="12"/>
        <end position="35"/>
    </location>
</feature>
<evidence type="ECO:0000256" key="1">
    <source>
        <dbReference type="SAM" id="Phobius"/>
    </source>
</evidence>
<evidence type="ECO:0000313" key="2">
    <source>
        <dbReference type="EMBL" id="EMZ21503.1"/>
    </source>
</evidence>
<gene>
    <name evidence="2" type="ORF">C823_04502</name>
</gene>
<evidence type="ECO:0008006" key="4">
    <source>
        <dbReference type="Google" id="ProtNLM"/>
    </source>
</evidence>
<dbReference type="EMBL" id="AQFT01000132">
    <property type="protein sequence ID" value="EMZ21503.1"/>
    <property type="molecule type" value="Genomic_DNA"/>
</dbReference>
<dbReference type="eggNOG" id="ENOG5033080">
    <property type="taxonomic scope" value="Bacteria"/>
</dbReference>
<name>N2A504_9FIRM</name>
<dbReference type="STRING" id="1235802.C823_04502"/>
<sequence>MKKIVKILQQICRILELVVAVFVLLGIIISIFGLLKDDIKLFEELINDMTTFRHYLEKIFVLVIGIEFLEMLCHPNPDNVIQVLIFLVARHMIVGETTPFEDFVSVLSIAILFVLRKYMHTNNNPAKNKSAAGSEKTEAKS</sequence>
<dbReference type="OrthoDB" id="362826at2"/>
<dbReference type="PATRIC" id="fig|1235802.3.peg.4792"/>
<keyword evidence="1" id="KW-0812">Transmembrane</keyword>
<keyword evidence="3" id="KW-1185">Reference proteome</keyword>
<keyword evidence="1" id="KW-1133">Transmembrane helix</keyword>
<dbReference type="Proteomes" id="UP000012589">
    <property type="component" value="Unassembled WGS sequence"/>
</dbReference>
<reference evidence="2 3" key="1">
    <citation type="journal article" date="2014" name="Genome Announc.">
        <title>Draft genome sequences of the altered schaedler flora, a defined bacterial community from gnotobiotic mice.</title>
        <authorList>
            <person name="Wannemuehler M.J."/>
            <person name="Overstreet A.M."/>
            <person name="Ward D.V."/>
            <person name="Phillips G.J."/>
        </authorList>
    </citation>
    <scope>NUCLEOTIDE SEQUENCE [LARGE SCALE GENOMIC DNA]</scope>
    <source>
        <strain evidence="2 3">ASF492</strain>
    </source>
</reference>
<keyword evidence="1" id="KW-0472">Membrane</keyword>
<dbReference type="HOGENOM" id="CLU_129179_1_1_9"/>
<dbReference type="AlphaFoldDB" id="N2A504"/>
<feature type="transmembrane region" description="Helical" evidence="1">
    <location>
        <begin position="103"/>
        <end position="119"/>
    </location>
</feature>
<comment type="caution">
    <text evidence="2">The sequence shown here is derived from an EMBL/GenBank/DDBJ whole genome shotgun (WGS) entry which is preliminary data.</text>
</comment>